<accession>A0A7T2LMS0</accession>
<feature type="transmembrane region" description="Helical" evidence="1">
    <location>
        <begin position="100"/>
        <end position="120"/>
    </location>
</feature>
<dbReference type="Proteomes" id="UP000594873">
    <property type="component" value="Chromosome"/>
</dbReference>
<name>A0A7T2LMS0_9SPHN</name>
<sequence length="208" mass="22564">MENDVNLAHRARLFCLAMMMLFFAVAAGKLVAGFLPLADPALSTLKVYCRIDMCWPETDPMRLLPPRSLQAGSLPEAQLVRLPEVIRTPRARNLMFAAEFVRSLPGIFLFVSLALASRAIAAGAGFSAIMGWLRRAAISAFVLVLAQQIANTLRATALSPVLLGREGLSVWLSGGAFLEGILLTGAAWMSVWALEKARRAEIELAEIV</sequence>
<keyword evidence="1" id="KW-1133">Transmembrane helix</keyword>
<evidence type="ECO:0008006" key="4">
    <source>
        <dbReference type="Google" id="ProtNLM"/>
    </source>
</evidence>
<evidence type="ECO:0000313" key="3">
    <source>
        <dbReference type="Proteomes" id="UP000594873"/>
    </source>
</evidence>
<feature type="transmembrane region" description="Helical" evidence="1">
    <location>
        <begin position="132"/>
        <end position="150"/>
    </location>
</feature>
<dbReference type="KEGG" id="sflv:IC614_04595"/>
<organism evidence="2 3">
    <name type="scientific">Allosphingosinicella flava</name>
    <dbReference type="NCBI Taxonomy" id="2771430"/>
    <lineage>
        <taxon>Bacteria</taxon>
        <taxon>Pseudomonadati</taxon>
        <taxon>Pseudomonadota</taxon>
        <taxon>Alphaproteobacteria</taxon>
        <taxon>Sphingomonadales</taxon>
        <taxon>Sphingomonadaceae</taxon>
        <taxon>Allosphingosinicella</taxon>
    </lineage>
</organism>
<evidence type="ECO:0000256" key="1">
    <source>
        <dbReference type="SAM" id="Phobius"/>
    </source>
</evidence>
<gene>
    <name evidence="2" type="ORF">IC614_04595</name>
</gene>
<proteinExistence type="predicted"/>
<protein>
    <recommendedName>
        <fullName evidence="4">DUF2975 domain-containing protein</fullName>
    </recommendedName>
</protein>
<evidence type="ECO:0000313" key="2">
    <source>
        <dbReference type="EMBL" id="QPQ55869.1"/>
    </source>
</evidence>
<dbReference type="AlphaFoldDB" id="A0A7T2LMS0"/>
<dbReference type="RefSeq" id="WP_200972726.1">
    <property type="nucleotide sequence ID" value="NZ_CP065592.1"/>
</dbReference>
<feature type="transmembrane region" description="Helical" evidence="1">
    <location>
        <begin position="12"/>
        <end position="35"/>
    </location>
</feature>
<reference evidence="2 3" key="1">
    <citation type="submission" date="2020-11" db="EMBL/GenBank/DDBJ databases">
        <title>Genome seq and assembly of Sphingosinicella sp.</title>
        <authorList>
            <person name="Chhetri G."/>
        </authorList>
    </citation>
    <scope>NUCLEOTIDE SEQUENCE [LARGE SCALE GENOMIC DNA]</scope>
    <source>
        <strain evidence="2 3">UDD2</strain>
    </source>
</reference>
<keyword evidence="1" id="KW-0472">Membrane</keyword>
<feature type="transmembrane region" description="Helical" evidence="1">
    <location>
        <begin position="170"/>
        <end position="194"/>
    </location>
</feature>
<keyword evidence="3" id="KW-1185">Reference proteome</keyword>
<dbReference type="EMBL" id="CP065592">
    <property type="protein sequence ID" value="QPQ55869.1"/>
    <property type="molecule type" value="Genomic_DNA"/>
</dbReference>
<keyword evidence="1" id="KW-0812">Transmembrane</keyword>